<dbReference type="Proteomes" id="UP001186159">
    <property type="component" value="Unassembled WGS sequence"/>
</dbReference>
<dbReference type="EMBL" id="JAWHVN010000024">
    <property type="protein sequence ID" value="MDV2618284.1"/>
    <property type="molecule type" value="Genomic_DNA"/>
</dbReference>
<evidence type="ECO:0000313" key="3">
    <source>
        <dbReference type="EMBL" id="MDV2618284.1"/>
    </source>
</evidence>
<keyword evidence="1" id="KW-1133">Transmembrane helix</keyword>
<name>A0ABD5GN20_9LACT</name>
<dbReference type="Pfam" id="PF13930">
    <property type="entry name" value="Endonuclea_NS_2"/>
    <property type="match status" value="1"/>
</dbReference>
<dbReference type="RefSeq" id="WP_317070695.1">
    <property type="nucleotide sequence ID" value="NZ_JAWHVN010000024.1"/>
</dbReference>
<evidence type="ECO:0000259" key="2">
    <source>
        <dbReference type="Pfam" id="PF13930"/>
    </source>
</evidence>
<gene>
    <name evidence="3" type="ORF">RZO27_03945</name>
</gene>
<dbReference type="InterPro" id="IPR044929">
    <property type="entry name" value="DNA/RNA_non-sp_Endonuclease_sf"/>
</dbReference>
<proteinExistence type="predicted"/>
<accession>A0ABD5GN20</accession>
<dbReference type="AlphaFoldDB" id="A0ABD5GN20"/>
<feature type="domain" description="Type VII secretion system protein EssD-like" evidence="2">
    <location>
        <begin position="96"/>
        <end position="234"/>
    </location>
</feature>
<dbReference type="GO" id="GO:0004519">
    <property type="term" value="F:endonuclease activity"/>
    <property type="evidence" value="ECO:0007669"/>
    <property type="project" value="UniProtKB-KW"/>
</dbReference>
<protein>
    <submittedName>
        <fullName evidence="3">DNA/RNA non-specific endonuclease</fullName>
    </submittedName>
</protein>
<keyword evidence="3" id="KW-0540">Nuclease</keyword>
<keyword evidence="1" id="KW-0812">Transmembrane</keyword>
<dbReference type="Gene3D" id="3.40.570.10">
    <property type="entry name" value="Extracellular Endonuclease, subunit A"/>
    <property type="match status" value="1"/>
</dbReference>
<organism evidence="3 4">
    <name type="scientific">Lactococcus lactis</name>
    <dbReference type="NCBI Taxonomy" id="1358"/>
    <lineage>
        <taxon>Bacteria</taxon>
        <taxon>Bacillati</taxon>
        <taxon>Bacillota</taxon>
        <taxon>Bacilli</taxon>
        <taxon>Lactobacillales</taxon>
        <taxon>Streptococcaceae</taxon>
        <taxon>Lactococcus</taxon>
    </lineage>
</organism>
<evidence type="ECO:0000256" key="1">
    <source>
        <dbReference type="SAM" id="Phobius"/>
    </source>
</evidence>
<reference evidence="3 4" key="1">
    <citation type="submission" date="2023-10" db="EMBL/GenBank/DDBJ databases">
        <title>Production of high quality cheese from raw caw milk (raw cheese).</title>
        <authorList>
            <person name="Samouris G."/>
        </authorList>
    </citation>
    <scope>NUCLEOTIDE SEQUENCE [LARGE SCALE GENOMIC DNA]</scope>
    <source>
        <strain evidence="3 4">MRS-5</strain>
    </source>
</reference>
<feature type="transmembrane region" description="Helical" evidence="1">
    <location>
        <begin position="7"/>
        <end position="25"/>
    </location>
</feature>
<comment type="caution">
    <text evidence="3">The sequence shown here is derived from an EMBL/GenBank/DDBJ whole genome shotgun (WGS) entry which is preliminary data.</text>
</comment>
<sequence length="286" mass="32421">MKDKGHGKIFFALIVVVILSFQGWVREPIAQFFGKNNLLSQIGISQSTQNKLGAQTDNATQNLSEAGKNAGLKINGKEDQDKNFPFKVNGQRQFETQYLDILSRAKRAHIQIRAQDLANVPERPDKIIVDPSGWHNIKAEKPNGTGEYWVMNRGHLIGFQFCGENSNEQNLISESTYLNEGGYKFDETNPQGMTYYEQGLVEWLHENPNAWLDYEVSAIYKENELVPRQIQLKYVGITDDGKKQIPISLKSDYEVRSGNVTTVILKNEDPNPKVSLDYLTGIVRIK</sequence>
<keyword evidence="1" id="KW-0472">Membrane</keyword>
<evidence type="ECO:0000313" key="4">
    <source>
        <dbReference type="Proteomes" id="UP001186159"/>
    </source>
</evidence>
<dbReference type="InterPro" id="IPR044927">
    <property type="entry name" value="Endonuclea_NS_2"/>
</dbReference>
<keyword evidence="3" id="KW-0378">Hydrolase</keyword>
<keyword evidence="3" id="KW-0255">Endonuclease</keyword>